<dbReference type="EMBL" id="JABWUV010000007">
    <property type="protein sequence ID" value="KAF6341586.1"/>
    <property type="molecule type" value="Genomic_DNA"/>
</dbReference>
<evidence type="ECO:0000313" key="2">
    <source>
        <dbReference type="Proteomes" id="UP000527355"/>
    </source>
</evidence>
<reference evidence="1 2" key="1">
    <citation type="journal article" date="2020" name="Nature">
        <title>Six reference-quality genomes reveal evolution of bat adaptations.</title>
        <authorList>
            <person name="Jebb D."/>
            <person name="Huang Z."/>
            <person name="Pippel M."/>
            <person name="Hughes G.M."/>
            <person name="Lavrichenko K."/>
            <person name="Devanna P."/>
            <person name="Winkler S."/>
            <person name="Jermiin L.S."/>
            <person name="Skirmuntt E.C."/>
            <person name="Katzourakis A."/>
            <person name="Burkitt-Gray L."/>
            <person name="Ray D.A."/>
            <person name="Sullivan K.A.M."/>
            <person name="Roscito J.G."/>
            <person name="Kirilenko B.M."/>
            <person name="Davalos L.M."/>
            <person name="Corthals A.P."/>
            <person name="Power M.L."/>
            <person name="Jones G."/>
            <person name="Ransome R.D."/>
            <person name="Dechmann D.K.N."/>
            <person name="Locatelli A.G."/>
            <person name="Puechmaille S.J."/>
            <person name="Fedrigo O."/>
            <person name="Jarvis E.D."/>
            <person name="Hiller M."/>
            <person name="Vernes S.C."/>
            <person name="Myers E.W."/>
            <person name="Teeling E.C."/>
        </authorList>
    </citation>
    <scope>NUCLEOTIDE SEQUENCE [LARGE SCALE GENOMIC DNA]</scope>
    <source>
        <strain evidence="1">MMyoMyo1</strain>
        <tissue evidence="1">Flight muscle</tissue>
    </source>
</reference>
<comment type="caution">
    <text evidence="1">The sequence shown here is derived from an EMBL/GenBank/DDBJ whole genome shotgun (WGS) entry which is preliminary data.</text>
</comment>
<protein>
    <submittedName>
        <fullName evidence="1">Uncharacterized protein</fullName>
    </submittedName>
</protein>
<gene>
    <name evidence="1" type="ORF">mMyoMyo1_011987</name>
</gene>
<dbReference type="AlphaFoldDB" id="A0A7J7WWI1"/>
<sequence length="137" mass="14734">MWYVFPSLSYIQQPPKTGRPASSMGGIGQLSQGLLLESSHIFHPVILGMCTCPIGPLSPQGGKVWTCRVAGGGILGNLIWVQIQATVSNPPLPAIKLIAGSLPGCPCCSPSRFLEFRKRVMPVKPRVCAMGYPHMMM</sequence>
<name>A0A7J7WWI1_MYOMY</name>
<accession>A0A7J7WWI1</accession>
<keyword evidence="2" id="KW-1185">Reference proteome</keyword>
<organism evidence="1 2">
    <name type="scientific">Myotis myotis</name>
    <name type="common">Greater mouse-eared bat</name>
    <name type="synonym">Vespertilio myotis</name>
    <dbReference type="NCBI Taxonomy" id="51298"/>
    <lineage>
        <taxon>Eukaryota</taxon>
        <taxon>Metazoa</taxon>
        <taxon>Chordata</taxon>
        <taxon>Craniata</taxon>
        <taxon>Vertebrata</taxon>
        <taxon>Euteleostomi</taxon>
        <taxon>Mammalia</taxon>
        <taxon>Eutheria</taxon>
        <taxon>Laurasiatheria</taxon>
        <taxon>Chiroptera</taxon>
        <taxon>Yangochiroptera</taxon>
        <taxon>Vespertilionidae</taxon>
        <taxon>Myotis</taxon>
    </lineage>
</organism>
<evidence type="ECO:0000313" key="1">
    <source>
        <dbReference type="EMBL" id="KAF6341586.1"/>
    </source>
</evidence>
<proteinExistence type="predicted"/>
<dbReference type="Proteomes" id="UP000527355">
    <property type="component" value="Unassembled WGS sequence"/>
</dbReference>